<name>A0A368GL88_ANCCA</name>
<protein>
    <submittedName>
        <fullName evidence="1">Uncharacterized protein</fullName>
    </submittedName>
</protein>
<proteinExistence type="predicted"/>
<keyword evidence="2" id="KW-1185">Reference proteome</keyword>
<gene>
    <name evidence="1" type="ORF">ANCCAN_08823</name>
</gene>
<reference evidence="1 2" key="1">
    <citation type="submission" date="2014-10" db="EMBL/GenBank/DDBJ databases">
        <title>Draft genome of the hookworm Ancylostoma caninum.</title>
        <authorList>
            <person name="Mitreva M."/>
        </authorList>
    </citation>
    <scope>NUCLEOTIDE SEQUENCE [LARGE SCALE GENOMIC DNA]</scope>
    <source>
        <strain evidence="1 2">Baltimore</strain>
    </source>
</reference>
<evidence type="ECO:0000313" key="1">
    <source>
        <dbReference type="EMBL" id="RCN45136.1"/>
    </source>
</evidence>
<dbReference type="EMBL" id="JOJR01000109">
    <property type="protein sequence ID" value="RCN45136.1"/>
    <property type="molecule type" value="Genomic_DNA"/>
</dbReference>
<dbReference type="AlphaFoldDB" id="A0A368GL88"/>
<evidence type="ECO:0000313" key="2">
    <source>
        <dbReference type="Proteomes" id="UP000252519"/>
    </source>
</evidence>
<sequence length="172" mass="18945">MLFFAPFFAFQVVPRDAVCPFTLLFGSKTLYTSSSCFQSSSCFVFRSWSVQPALMQQLVTQLNQMQFAQQQQQQGQQTVAADAVAAAAPVAMKKTSSIAAQTQLHTSPTKASSVDATMRPPRVLLNCSGTAAFDVRMRDRKWCSIKIHEYISTAFSHRHDKVGAESTSDFSG</sequence>
<comment type="caution">
    <text evidence="1">The sequence shown here is derived from an EMBL/GenBank/DDBJ whole genome shotgun (WGS) entry which is preliminary data.</text>
</comment>
<organism evidence="1 2">
    <name type="scientific">Ancylostoma caninum</name>
    <name type="common">Dog hookworm</name>
    <dbReference type="NCBI Taxonomy" id="29170"/>
    <lineage>
        <taxon>Eukaryota</taxon>
        <taxon>Metazoa</taxon>
        <taxon>Ecdysozoa</taxon>
        <taxon>Nematoda</taxon>
        <taxon>Chromadorea</taxon>
        <taxon>Rhabditida</taxon>
        <taxon>Rhabditina</taxon>
        <taxon>Rhabditomorpha</taxon>
        <taxon>Strongyloidea</taxon>
        <taxon>Ancylostomatidae</taxon>
        <taxon>Ancylostomatinae</taxon>
        <taxon>Ancylostoma</taxon>
    </lineage>
</organism>
<accession>A0A368GL88</accession>
<dbReference type="Proteomes" id="UP000252519">
    <property type="component" value="Unassembled WGS sequence"/>
</dbReference>